<proteinExistence type="inferred from homology"/>
<protein>
    <recommendedName>
        <fullName evidence="9">Sugar phosphate transporter domain-containing protein</fullName>
    </recommendedName>
</protein>
<evidence type="ECO:0000256" key="3">
    <source>
        <dbReference type="ARBA" id="ARBA00010425"/>
    </source>
</evidence>
<evidence type="ECO:0000256" key="7">
    <source>
        <dbReference type="ARBA" id="ARBA00023136"/>
    </source>
</evidence>
<keyword evidence="7 8" id="KW-0472">Membrane</keyword>
<evidence type="ECO:0000313" key="11">
    <source>
        <dbReference type="Proteomes" id="UP000293360"/>
    </source>
</evidence>
<dbReference type="OrthoDB" id="6418713at2759"/>
<dbReference type="Proteomes" id="UP000293360">
    <property type="component" value="Unassembled WGS sequence"/>
</dbReference>
<evidence type="ECO:0000256" key="2">
    <source>
        <dbReference type="ARBA" id="ARBA00004477"/>
    </source>
</evidence>
<accession>A0A4Q4SWD7</accession>
<comment type="function">
    <text evidence="1">Involved in the import of GDP-mannose from the cytoplasm into the Golgi lumen.</text>
</comment>
<evidence type="ECO:0000313" key="10">
    <source>
        <dbReference type="EMBL" id="RYO81121.1"/>
    </source>
</evidence>
<dbReference type="GO" id="GO:0005789">
    <property type="term" value="C:endoplasmic reticulum membrane"/>
    <property type="evidence" value="ECO:0007669"/>
    <property type="project" value="UniProtKB-SubCell"/>
</dbReference>
<evidence type="ECO:0000259" key="9">
    <source>
        <dbReference type="Pfam" id="PF03151"/>
    </source>
</evidence>
<evidence type="ECO:0000256" key="1">
    <source>
        <dbReference type="ARBA" id="ARBA00003420"/>
    </source>
</evidence>
<comment type="subcellular location">
    <subcellularLocation>
        <location evidence="2">Endoplasmic reticulum membrane</location>
        <topology evidence="2">Multi-pass membrane protein</topology>
    </subcellularLocation>
</comment>
<comment type="similarity">
    <text evidence="3">Belongs to the TPT transporter family. SLC35D subfamily.</text>
</comment>
<keyword evidence="5 8" id="KW-0812">Transmembrane</keyword>
<reference evidence="10 11" key="1">
    <citation type="submission" date="2018-06" db="EMBL/GenBank/DDBJ databases">
        <title>Complete Genomes of Monosporascus.</title>
        <authorList>
            <person name="Robinson A.J."/>
            <person name="Natvig D.O."/>
        </authorList>
    </citation>
    <scope>NUCLEOTIDE SEQUENCE [LARGE SCALE GENOMIC DNA]</scope>
    <source>
        <strain evidence="10 11">CBS 110550</strain>
    </source>
</reference>
<dbReference type="InterPro" id="IPR050186">
    <property type="entry name" value="TPT_transporter"/>
</dbReference>
<feature type="domain" description="Sugar phosphate transporter" evidence="9">
    <location>
        <begin position="19"/>
        <end position="260"/>
    </location>
</feature>
<feature type="transmembrane region" description="Helical" evidence="8">
    <location>
        <begin position="39"/>
        <end position="63"/>
    </location>
</feature>
<comment type="caution">
    <text evidence="10">The sequence shown here is derived from an EMBL/GenBank/DDBJ whole genome shotgun (WGS) entry which is preliminary data.</text>
</comment>
<evidence type="ECO:0000256" key="6">
    <source>
        <dbReference type="ARBA" id="ARBA00022989"/>
    </source>
</evidence>
<name>A0A4Q4SWD7_9PEZI</name>
<comment type="subunit">
    <text evidence="4">Homooligomer.</text>
</comment>
<feature type="transmembrane region" description="Helical" evidence="8">
    <location>
        <begin position="188"/>
        <end position="210"/>
    </location>
</feature>
<dbReference type="InterPro" id="IPR004853">
    <property type="entry name" value="Sugar_P_trans_dom"/>
</dbReference>
<feature type="transmembrane region" description="Helical" evidence="8">
    <location>
        <begin position="244"/>
        <end position="262"/>
    </location>
</feature>
<dbReference type="EMBL" id="QJNU01001008">
    <property type="protein sequence ID" value="RYO81121.1"/>
    <property type="molecule type" value="Genomic_DNA"/>
</dbReference>
<dbReference type="Pfam" id="PF03151">
    <property type="entry name" value="TPT"/>
    <property type="match status" value="1"/>
</dbReference>
<evidence type="ECO:0000256" key="8">
    <source>
        <dbReference type="SAM" id="Phobius"/>
    </source>
</evidence>
<keyword evidence="6 8" id="KW-1133">Transmembrane helix</keyword>
<feature type="transmembrane region" description="Helical" evidence="8">
    <location>
        <begin position="217"/>
        <end position="238"/>
    </location>
</feature>
<evidence type="ECO:0000256" key="4">
    <source>
        <dbReference type="ARBA" id="ARBA00011182"/>
    </source>
</evidence>
<feature type="transmembrane region" description="Helical" evidence="8">
    <location>
        <begin position="99"/>
        <end position="118"/>
    </location>
</feature>
<feature type="transmembrane region" description="Helical" evidence="8">
    <location>
        <begin position="303"/>
        <end position="322"/>
    </location>
</feature>
<dbReference type="AlphaFoldDB" id="A0A4Q4SWD7"/>
<feature type="transmembrane region" description="Helical" evidence="8">
    <location>
        <begin position="69"/>
        <end position="87"/>
    </location>
</feature>
<gene>
    <name evidence="10" type="ORF">DL764_009808</name>
</gene>
<sequence length="362" mass="39739">MPASDIVRSRTHILVATQLLARTTSLLDGRRNVKMTWRLYLVAVVPIGVAYSGSMVSSNIAYLYLNAPFIHMLKAAAPVVTLLMGCVRGLEHLNWAKSLKVLLVAIGVVMAGAGEDIFSLQGLVYQFASILFESARVIMIQFLMSGAGLNMDPLVSLYYFAPVCAVTNFALSWLWGWTSFEWTHAAEVGFWMLLLNAFIAFLLNVSSVLLIGQTSALAFVLTGLFKNVLLVVAAVSIWGTPISLLQLSGYAILLLGLFLYQLDWDQLKAGWVADVEWGGEKSISEKIARATSTPSPRCVKKTMLVMALAAISLLLVLCYARREWAYGAPASATATLDEAERLSRGWVTWIHIADGKWWLQNG</sequence>
<organism evidence="10 11">
    <name type="scientific">Monosporascus ibericus</name>
    <dbReference type="NCBI Taxonomy" id="155417"/>
    <lineage>
        <taxon>Eukaryota</taxon>
        <taxon>Fungi</taxon>
        <taxon>Dikarya</taxon>
        <taxon>Ascomycota</taxon>
        <taxon>Pezizomycotina</taxon>
        <taxon>Sordariomycetes</taxon>
        <taxon>Xylariomycetidae</taxon>
        <taxon>Xylariales</taxon>
        <taxon>Xylariales incertae sedis</taxon>
        <taxon>Monosporascus</taxon>
    </lineage>
</organism>
<keyword evidence="11" id="KW-1185">Reference proteome</keyword>
<feature type="transmembrane region" description="Helical" evidence="8">
    <location>
        <begin position="156"/>
        <end position="176"/>
    </location>
</feature>
<evidence type="ECO:0000256" key="5">
    <source>
        <dbReference type="ARBA" id="ARBA00022692"/>
    </source>
</evidence>
<dbReference type="PANTHER" id="PTHR11132">
    <property type="entry name" value="SOLUTE CARRIER FAMILY 35"/>
    <property type="match status" value="1"/>
</dbReference>